<keyword evidence="2" id="KW-1185">Reference proteome</keyword>
<protein>
    <submittedName>
        <fullName evidence="1">Uncharacterized protein</fullName>
    </submittedName>
</protein>
<name>A0ACC4D332_POPAL</name>
<dbReference type="Proteomes" id="UP000309997">
    <property type="component" value="Unassembled WGS sequence"/>
</dbReference>
<accession>A0ACC4D332</accession>
<organism evidence="1 2">
    <name type="scientific">Populus alba</name>
    <name type="common">White poplar</name>
    <dbReference type="NCBI Taxonomy" id="43335"/>
    <lineage>
        <taxon>Eukaryota</taxon>
        <taxon>Viridiplantae</taxon>
        <taxon>Streptophyta</taxon>
        <taxon>Embryophyta</taxon>
        <taxon>Tracheophyta</taxon>
        <taxon>Spermatophyta</taxon>
        <taxon>Magnoliopsida</taxon>
        <taxon>eudicotyledons</taxon>
        <taxon>Gunneridae</taxon>
        <taxon>Pentapetalae</taxon>
        <taxon>rosids</taxon>
        <taxon>fabids</taxon>
        <taxon>Malpighiales</taxon>
        <taxon>Salicaceae</taxon>
        <taxon>Saliceae</taxon>
        <taxon>Populus</taxon>
    </lineage>
</organism>
<proteinExistence type="predicted"/>
<evidence type="ECO:0000313" key="2">
    <source>
        <dbReference type="Proteomes" id="UP000309997"/>
    </source>
</evidence>
<dbReference type="EMBL" id="RCHU02000001">
    <property type="protein sequence ID" value="KAL3611400.1"/>
    <property type="molecule type" value="Genomic_DNA"/>
</dbReference>
<evidence type="ECO:0000313" key="1">
    <source>
        <dbReference type="EMBL" id="KAL3611400.1"/>
    </source>
</evidence>
<reference evidence="1 2" key="1">
    <citation type="journal article" date="2024" name="Plant Biotechnol. J.">
        <title>Genome and CRISPR/Cas9 system of a widespread forest tree (Populus alba) in the world.</title>
        <authorList>
            <person name="Liu Y.J."/>
            <person name="Jiang P.F."/>
            <person name="Han X.M."/>
            <person name="Li X.Y."/>
            <person name="Wang H.M."/>
            <person name="Wang Y.J."/>
            <person name="Wang X.X."/>
            <person name="Zeng Q.Y."/>
        </authorList>
    </citation>
    <scope>NUCLEOTIDE SEQUENCE [LARGE SCALE GENOMIC DNA]</scope>
    <source>
        <strain evidence="2">cv. PAL-ZL1</strain>
    </source>
</reference>
<sequence>MPEKSGKGRKEEVITREYTINLHKRLHGCTFKKKAPKAIKEIRKFAQKAMKTTDVRVDVKLNKHVWSRGIRSVPRRVRVRVARKRNDEEDAKEEFYSLVTVSELPPEGFKGLGTKVIDDEEEKMKGDLECCPKLENGDVKYVSGLSTILVATIQEAKDRISQIEYIFCNQLYPNFQAKSKSLQKIYADAEGAWKEKEKDLLEQIEKLRVEKQEVVEGNKVEKEKPNEKANALLAATLRNRESRIDELEQEVVKKSKEIDEGMELQNKLLQLVQTKAAMIVDKGRELKRNEGKSNELLAKVKSLEKNVEELQDEVRKKSEKVAEKTELANNLSKRVAEKTELANNLSKRVLSLLSSFEDNEKLKTENEQLMHKVECLEKNLSGLKNKLREKTEETEGGRVLQAELLQQIDMNAVEILKQKEQLDMSENDKKELLEKVNGLEEKVNELQENLSSSGKEAEGKVSYDKLLHNIQLKDSELLAEKRKMRDLHGHYMKLRSQYNYLCTKSGLTMKNMLKDKLEDESSSFKHQPTTSSDGGNKSVNASAASCETKEVKTENEFSDGLVDNKVVISIPIANFKSPTSIFVAPKCPPTVKSAQIIGTKRPASSWIDTRSHQGKDGPDPHDDFLDTPLEKLRADLDKTMEEEVQDLHIVLQNDKNMDPSSSGDETQDINIDRNLREQQMPVTIGGKRGFKYVEPVRKKAERQNLKGVECKQCKKFYDAVLPNNGGDGNKQNVRCEHHDGVSRHRYKYVPPMTPEGFWNIGFESEM</sequence>
<gene>
    <name evidence="1" type="ORF">D5086_002420</name>
</gene>
<comment type="caution">
    <text evidence="1">The sequence shown here is derived from an EMBL/GenBank/DDBJ whole genome shotgun (WGS) entry which is preliminary data.</text>
</comment>